<feature type="transmembrane region" description="Helical" evidence="1">
    <location>
        <begin position="304"/>
        <end position="325"/>
    </location>
</feature>
<protein>
    <submittedName>
        <fullName evidence="2">ABC-2 family transporter</fullName>
    </submittedName>
</protein>
<dbReference type="AlphaFoldDB" id="A0A561TV37"/>
<feature type="transmembrane region" description="Helical" evidence="1">
    <location>
        <begin position="137"/>
        <end position="160"/>
    </location>
</feature>
<dbReference type="RefSeq" id="WP_145908632.1">
    <property type="nucleotide sequence ID" value="NZ_BAAAMZ010000002.1"/>
</dbReference>
<feature type="transmembrane region" description="Helical" evidence="1">
    <location>
        <begin position="189"/>
        <end position="207"/>
    </location>
</feature>
<dbReference type="GO" id="GO:0140359">
    <property type="term" value="F:ABC-type transporter activity"/>
    <property type="evidence" value="ECO:0007669"/>
    <property type="project" value="InterPro"/>
</dbReference>
<evidence type="ECO:0000313" key="2">
    <source>
        <dbReference type="EMBL" id="TWF90973.1"/>
    </source>
</evidence>
<dbReference type="Proteomes" id="UP000317940">
    <property type="component" value="Unassembled WGS sequence"/>
</dbReference>
<keyword evidence="1" id="KW-1133">Transmembrane helix</keyword>
<keyword evidence="1" id="KW-0812">Transmembrane</keyword>
<name>A0A561TV37_9ACTN</name>
<gene>
    <name evidence="2" type="ORF">FHX73_1285</name>
</gene>
<proteinExistence type="predicted"/>
<dbReference type="OrthoDB" id="3579673at2"/>
<dbReference type="Pfam" id="PF12679">
    <property type="entry name" value="ABC2_membrane_2"/>
    <property type="match status" value="1"/>
</dbReference>
<comment type="caution">
    <text evidence="2">The sequence shown here is derived from an EMBL/GenBank/DDBJ whole genome shotgun (WGS) entry which is preliminary data.</text>
</comment>
<keyword evidence="1" id="KW-0472">Membrane</keyword>
<dbReference type="GO" id="GO:0005886">
    <property type="term" value="C:plasma membrane"/>
    <property type="evidence" value="ECO:0007669"/>
    <property type="project" value="UniProtKB-SubCell"/>
</dbReference>
<feature type="transmembrane region" description="Helical" evidence="1">
    <location>
        <begin position="29"/>
        <end position="47"/>
    </location>
</feature>
<feature type="transmembrane region" description="Helical" evidence="1">
    <location>
        <begin position="91"/>
        <end position="116"/>
    </location>
</feature>
<organism evidence="2 3">
    <name type="scientific">Kitasatospora viridis</name>
    <dbReference type="NCBI Taxonomy" id="281105"/>
    <lineage>
        <taxon>Bacteria</taxon>
        <taxon>Bacillati</taxon>
        <taxon>Actinomycetota</taxon>
        <taxon>Actinomycetes</taxon>
        <taxon>Kitasatosporales</taxon>
        <taxon>Streptomycetaceae</taxon>
        <taxon>Kitasatospora</taxon>
    </lineage>
</organism>
<evidence type="ECO:0000313" key="3">
    <source>
        <dbReference type="Proteomes" id="UP000317940"/>
    </source>
</evidence>
<reference evidence="2 3" key="1">
    <citation type="submission" date="2019-06" db="EMBL/GenBank/DDBJ databases">
        <title>Sequencing the genomes of 1000 actinobacteria strains.</title>
        <authorList>
            <person name="Klenk H.-P."/>
        </authorList>
    </citation>
    <scope>NUCLEOTIDE SEQUENCE [LARGE SCALE GENOMIC DNA]</scope>
    <source>
        <strain evidence="2 3">DSM 44826</strain>
    </source>
</reference>
<dbReference type="EMBL" id="VIWT01000002">
    <property type="protein sequence ID" value="TWF90973.1"/>
    <property type="molecule type" value="Genomic_DNA"/>
</dbReference>
<sequence>MTAVLEAPVRRTFAPSGLRWLMWRQLRPAVWGALVLLLAAGVGALWLHGQEVDFIRSHGIAGCAEISLDPNCQQPGVQEAVLEFRNGYGRLLQLTGMLLLLLPAVLGAGLGAPLLAQEWEQGTWKLVLSQSVTRRRWVLAKLAAAGLLVSVLAGALALLYRWAWHPSANDVSGIAWYSKFFFSTGGPDLAATALLALAVGALAGALLRRTLPAMAVTVVLVGLLQAALTAVRPHLWGWHTVIVPRSELPNSTWGFAQGFIRPDGTKLPYDGCGLPAPADCAAKYAGSAEYTDLHRATDYWPLQAVETAMCLGLAVLLAMVTVAWVHRRLA</sequence>
<feature type="transmembrane region" description="Helical" evidence="1">
    <location>
        <begin position="214"/>
        <end position="231"/>
    </location>
</feature>
<keyword evidence="3" id="KW-1185">Reference proteome</keyword>
<accession>A0A561TV37</accession>
<evidence type="ECO:0000256" key="1">
    <source>
        <dbReference type="SAM" id="Phobius"/>
    </source>
</evidence>